<dbReference type="AlphaFoldDB" id="A0A6J6N9Z9"/>
<proteinExistence type="predicted"/>
<evidence type="ECO:0000313" key="1">
    <source>
        <dbReference type="EMBL" id="CAB4681734.1"/>
    </source>
</evidence>
<gene>
    <name evidence="1" type="ORF">UFOPK2334_01218</name>
</gene>
<dbReference type="EMBL" id="CAEZXA010000124">
    <property type="protein sequence ID" value="CAB4681734.1"/>
    <property type="molecule type" value="Genomic_DNA"/>
</dbReference>
<sequence length="571" mass="59431">MKKFYRSLFVGAACLSGSIATLPLSAEAASVRITGTLGIAAQGYKVLLVSSTGSAVVSTANAAGKFVISASKTAVKGATLQMVDTHNRYVGPVVLAKEALGKKTCAHMKLAGTSVGLGTMKLSKLGYAITKSRPKASTFARQSIVAGSTAGNPLAAGTGGIVKISSAQKRACTGSTVGTRGVQTFDADPLVLGADLDSDGLPNALDADDDGDQIIDAVDPTTTQTAALNPWVSLRTSSSLFNAGLNPTLSQADIATVLGTPGNYAIQFFIGQRNFGVTGYNDVKYAWVDCGSLVYCGGAEPTAQNMSTHLSTSNTGVNWSTYYGGFKKETDSAEATPGIDTTLGTSTNGNSLYLMNRNGRQDPESVYWVASLFPNQGANTLQTVKPGDVFTVRYNTSSGDNQIVMMVNPHAVTVPGLTKVNDVAYTGSALTPDSSGKLKLEFYRPQRLTTIGEEGTYRDMGGLRYGIIYMGNQDTACLPGAYSGYESGFSLLSGGDMAAMLWPLTDTTTTDSVTGTSSNQLKFTLDVRTCIGASTYDAATAGTQWSIQLTGAGQSLTGGSNRASLDLIVRK</sequence>
<organism evidence="1">
    <name type="scientific">freshwater metagenome</name>
    <dbReference type="NCBI Taxonomy" id="449393"/>
    <lineage>
        <taxon>unclassified sequences</taxon>
        <taxon>metagenomes</taxon>
        <taxon>ecological metagenomes</taxon>
    </lineage>
</organism>
<accession>A0A6J6N9Z9</accession>
<name>A0A6J6N9Z9_9ZZZZ</name>
<reference evidence="1" key="1">
    <citation type="submission" date="2020-05" db="EMBL/GenBank/DDBJ databases">
        <authorList>
            <person name="Chiriac C."/>
            <person name="Salcher M."/>
            <person name="Ghai R."/>
            <person name="Kavagutti S V."/>
        </authorList>
    </citation>
    <scope>NUCLEOTIDE SEQUENCE</scope>
</reference>
<protein>
    <submittedName>
        <fullName evidence="1">Unannotated protein</fullName>
    </submittedName>
</protein>